<keyword evidence="3" id="KW-0963">Cytoplasm</keyword>
<evidence type="ECO:0000313" key="10">
    <source>
        <dbReference type="Proteomes" id="UP000193920"/>
    </source>
</evidence>
<dbReference type="Gene3D" id="3.40.50.2300">
    <property type="match status" value="1"/>
</dbReference>
<dbReference type="InterPro" id="IPR023485">
    <property type="entry name" value="Ptyr_pPase"/>
</dbReference>
<evidence type="ECO:0000256" key="4">
    <source>
        <dbReference type="ARBA" id="ARBA00022801"/>
    </source>
</evidence>
<comment type="similarity">
    <text evidence="2">Belongs to the low molecular weight phosphotyrosine protein phosphatase family.</text>
</comment>
<sequence>MSESKINVLFVCLGNICRSPMAEAVFTYEVNKRNLSNKFNIDSCGTINFHVGEDPDYRSSETCRKHNVPINHTSRQICQDDFNNFDYILCMDESNYEDLREIAPGKTAKKIQLFGEYDPQGERIIRDPYYSGIDGFEHNFEQVTRCSEGLLKHLGF</sequence>
<evidence type="ECO:0000259" key="8">
    <source>
        <dbReference type="SMART" id="SM00226"/>
    </source>
</evidence>
<dbReference type="FunFam" id="3.40.50.2300:FF:000105">
    <property type="entry name" value="Low molecular weight phosphotyrosine protein"/>
    <property type="match status" value="1"/>
</dbReference>
<dbReference type="GO" id="GO:0003993">
    <property type="term" value="F:acid phosphatase activity"/>
    <property type="evidence" value="ECO:0007669"/>
    <property type="project" value="InterPro"/>
</dbReference>
<feature type="active site" evidence="7">
    <location>
        <position position="18"/>
    </location>
</feature>
<dbReference type="AlphaFoldDB" id="A0A1Y2BN84"/>
<dbReference type="CDD" id="cd16343">
    <property type="entry name" value="LMWPTP"/>
    <property type="match status" value="1"/>
</dbReference>
<dbReference type="GO" id="GO:0005737">
    <property type="term" value="C:cytoplasm"/>
    <property type="evidence" value="ECO:0007669"/>
    <property type="project" value="UniProtKB-SubCell"/>
</dbReference>
<gene>
    <name evidence="9" type="ORF">LY90DRAFT_459657</name>
</gene>
<dbReference type="SUPFAM" id="SSF52788">
    <property type="entry name" value="Phosphotyrosine protein phosphatases I"/>
    <property type="match status" value="1"/>
</dbReference>
<evidence type="ECO:0000256" key="6">
    <source>
        <dbReference type="ARBA" id="ARBA00051722"/>
    </source>
</evidence>
<name>A0A1Y2BN84_9FUNG</name>
<dbReference type="STRING" id="1754190.A0A1Y2BN84"/>
<dbReference type="SMART" id="SM00226">
    <property type="entry name" value="LMWPc"/>
    <property type="match status" value="1"/>
</dbReference>
<dbReference type="PRINTS" id="PR00719">
    <property type="entry name" value="LMWPTPASE"/>
</dbReference>
<feature type="active site" description="Proton donor" evidence="7">
    <location>
        <position position="127"/>
    </location>
</feature>
<comment type="subcellular location">
    <subcellularLocation>
        <location evidence="1">Cytoplasm</location>
    </subcellularLocation>
</comment>
<reference evidence="9 10" key="1">
    <citation type="submission" date="2016-08" db="EMBL/GenBank/DDBJ databases">
        <title>A Parts List for Fungal Cellulosomes Revealed by Comparative Genomics.</title>
        <authorList>
            <consortium name="DOE Joint Genome Institute"/>
            <person name="Haitjema C.H."/>
            <person name="Gilmore S.P."/>
            <person name="Henske J.K."/>
            <person name="Solomon K.V."/>
            <person name="De Groot R."/>
            <person name="Kuo A."/>
            <person name="Mondo S.J."/>
            <person name="Salamov A.A."/>
            <person name="Labutti K."/>
            <person name="Zhao Z."/>
            <person name="Chiniquy J."/>
            <person name="Barry K."/>
            <person name="Brewer H.M."/>
            <person name="Purvine S.O."/>
            <person name="Wright A.T."/>
            <person name="Boxma B."/>
            <person name="Van Alen T."/>
            <person name="Hackstein J.H."/>
            <person name="Baker S.E."/>
            <person name="Grigoriev I.V."/>
            <person name="O'Malley M.A."/>
        </authorList>
    </citation>
    <scope>NUCLEOTIDE SEQUENCE [LARGE SCALE GENOMIC DNA]</scope>
    <source>
        <strain evidence="9 10">G1</strain>
    </source>
</reference>
<proteinExistence type="inferred from homology"/>
<evidence type="ECO:0000256" key="3">
    <source>
        <dbReference type="ARBA" id="ARBA00022490"/>
    </source>
</evidence>
<dbReference type="InterPro" id="IPR050438">
    <property type="entry name" value="LMW_PTPase"/>
</dbReference>
<keyword evidence="4" id="KW-0378">Hydrolase</keyword>
<evidence type="ECO:0000256" key="2">
    <source>
        <dbReference type="ARBA" id="ARBA00011063"/>
    </source>
</evidence>
<keyword evidence="10" id="KW-1185">Reference proteome</keyword>
<comment type="catalytic activity">
    <reaction evidence="6">
        <text>O-phospho-L-tyrosyl-[protein] + H2O = L-tyrosyl-[protein] + phosphate</text>
        <dbReference type="Rhea" id="RHEA:10684"/>
        <dbReference type="Rhea" id="RHEA-COMP:10136"/>
        <dbReference type="Rhea" id="RHEA-COMP:20101"/>
        <dbReference type="ChEBI" id="CHEBI:15377"/>
        <dbReference type="ChEBI" id="CHEBI:43474"/>
        <dbReference type="ChEBI" id="CHEBI:46858"/>
        <dbReference type="ChEBI" id="CHEBI:61978"/>
        <dbReference type="EC" id="3.1.3.48"/>
    </reaction>
</comment>
<evidence type="ECO:0000313" key="9">
    <source>
        <dbReference type="EMBL" id="ORY36219.1"/>
    </source>
</evidence>
<dbReference type="PANTHER" id="PTHR11717">
    <property type="entry name" value="LOW MOLECULAR WEIGHT PROTEIN TYROSINE PHOSPHATASE"/>
    <property type="match status" value="1"/>
</dbReference>
<dbReference type="GO" id="GO:0004726">
    <property type="term" value="F:non-membrane spanning protein tyrosine phosphatase activity"/>
    <property type="evidence" value="ECO:0007669"/>
    <property type="project" value="InterPro"/>
</dbReference>
<feature type="domain" description="Phosphotyrosine protein phosphatase I" evidence="8">
    <location>
        <begin position="6"/>
        <end position="153"/>
    </location>
</feature>
<feature type="active site" description="Nucleophile" evidence="7">
    <location>
        <position position="12"/>
    </location>
</feature>
<organism evidence="9 10">
    <name type="scientific">Neocallimastix californiae</name>
    <dbReference type="NCBI Taxonomy" id="1754190"/>
    <lineage>
        <taxon>Eukaryota</taxon>
        <taxon>Fungi</taxon>
        <taxon>Fungi incertae sedis</taxon>
        <taxon>Chytridiomycota</taxon>
        <taxon>Chytridiomycota incertae sedis</taxon>
        <taxon>Neocallimastigomycetes</taxon>
        <taxon>Neocallimastigales</taxon>
        <taxon>Neocallimastigaceae</taxon>
        <taxon>Neocallimastix</taxon>
    </lineage>
</organism>
<dbReference type="EMBL" id="MCOG01000149">
    <property type="protein sequence ID" value="ORY36219.1"/>
    <property type="molecule type" value="Genomic_DNA"/>
</dbReference>
<protein>
    <submittedName>
        <fullName evidence="9">Acid phosphatase isoenzyme</fullName>
    </submittedName>
</protein>
<dbReference type="OrthoDB" id="3388at2759"/>
<evidence type="ECO:0000256" key="5">
    <source>
        <dbReference type="ARBA" id="ARBA00022912"/>
    </source>
</evidence>
<keyword evidence="5" id="KW-0904">Protein phosphatase</keyword>
<dbReference type="Pfam" id="PF01451">
    <property type="entry name" value="LMWPc"/>
    <property type="match status" value="1"/>
</dbReference>
<dbReference type="Proteomes" id="UP000193920">
    <property type="component" value="Unassembled WGS sequence"/>
</dbReference>
<evidence type="ECO:0000256" key="1">
    <source>
        <dbReference type="ARBA" id="ARBA00004496"/>
    </source>
</evidence>
<dbReference type="PRINTS" id="PR00720">
    <property type="entry name" value="MAMMALPTPASE"/>
</dbReference>
<accession>A0A1Y2BN84</accession>
<comment type="caution">
    <text evidence="9">The sequence shown here is derived from an EMBL/GenBank/DDBJ whole genome shotgun (WGS) entry which is preliminary data.</text>
</comment>
<dbReference type="PANTHER" id="PTHR11717:SF7">
    <property type="entry name" value="LOW MOLECULAR WEIGHT PHOSPHOTYROSINE PROTEIN PHOSPHATASE"/>
    <property type="match status" value="1"/>
</dbReference>
<dbReference type="InterPro" id="IPR002115">
    <property type="entry name" value="Tyr_Pase_low_mol_wt_mml"/>
</dbReference>
<dbReference type="InterPro" id="IPR036196">
    <property type="entry name" value="Ptyr_pPase_sf"/>
</dbReference>
<evidence type="ECO:0000256" key="7">
    <source>
        <dbReference type="PIRSR" id="PIRSR617867-1"/>
    </source>
</evidence>
<dbReference type="InterPro" id="IPR017867">
    <property type="entry name" value="Tyr_phospatase_low_mol_wt"/>
</dbReference>